<feature type="transmembrane region" description="Helical" evidence="9">
    <location>
        <begin position="252"/>
        <end position="285"/>
    </location>
</feature>
<evidence type="ECO:0000256" key="4">
    <source>
        <dbReference type="ARBA" id="ARBA00022692"/>
    </source>
</evidence>
<feature type="transmembrane region" description="Helical" evidence="9">
    <location>
        <begin position="474"/>
        <end position="507"/>
    </location>
</feature>
<keyword evidence="3 10" id="KW-0808">Transferase</keyword>
<dbReference type="Proteomes" id="UP000278440">
    <property type="component" value="Unassembled WGS sequence"/>
</dbReference>
<dbReference type="RefSeq" id="WP_121032643.1">
    <property type="nucleotide sequence ID" value="NZ_RBXT01000001.1"/>
</dbReference>
<keyword evidence="6 9" id="KW-0472">Membrane</keyword>
<dbReference type="OrthoDB" id="5242303at2"/>
<evidence type="ECO:0000256" key="2">
    <source>
        <dbReference type="ARBA" id="ARBA00022676"/>
    </source>
</evidence>
<feature type="region of interest" description="Disordered" evidence="8">
    <location>
        <begin position="536"/>
        <end position="559"/>
    </location>
</feature>
<feature type="transmembrane region" description="Helical" evidence="9">
    <location>
        <begin position="215"/>
        <end position="240"/>
    </location>
</feature>
<reference evidence="10 11" key="1">
    <citation type="submission" date="2018-10" db="EMBL/GenBank/DDBJ databases">
        <title>Sequencing the genomes of 1000 actinobacteria strains.</title>
        <authorList>
            <person name="Klenk H.-P."/>
        </authorList>
    </citation>
    <scope>NUCLEOTIDE SEQUENCE [LARGE SCALE GENOMIC DNA]</scope>
    <source>
        <strain evidence="10 11">DSM 44267</strain>
    </source>
</reference>
<evidence type="ECO:0000313" key="11">
    <source>
        <dbReference type="Proteomes" id="UP000278440"/>
    </source>
</evidence>
<keyword evidence="2 10" id="KW-0328">Glycosyltransferase</keyword>
<comment type="similarity">
    <text evidence="7">Belongs to the MptA/B family.</text>
</comment>
<feature type="transmembrane region" description="Helical" evidence="9">
    <location>
        <begin position="338"/>
        <end position="362"/>
    </location>
</feature>
<accession>A0A495XYM2</accession>
<dbReference type="GO" id="GO:0016020">
    <property type="term" value="C:membrane"/>
    <property type="evidence" value="ECO:0007669"/>
    <property type="project" value="UniProtKB-SubCell"/>
</dbReference>
<feature type="transmembrane region" description="Helical" evidence="9">
    <location>
        <begin position="96"/>
        <end position="115"/>
    </location>
</feature>
<keyword evidence="5 9" id="KW-1133">Transmembrane helix</keyword>
<dbReference type="NCBIfam" id="NF038066">
    <property type="entry name" value="MptB"/>
    <property type="match status" value="1"/>
</dbReference>
<evidence type="ECO:0000256" key="5">
    <source>
        <dbReference type="ARBA" id="ARBA00022989"/>
    </source>
</evidence>
<feature type="transmembrane region" description="Helical" evidence="9">
    <location>
        <begin position="291"/>
        <end position="318"/>
    </location>
</feature>
<evidence type="ECO:0000256" key="9">
    <source>
        <dbReference type="SAM" id="Phobius"/>
    </source>
</evidence>
<evidence type="ECO:0000256" key="7">
    <source>
        <dbReference type="ARBA" id="ARBA00043987"/>
    </source>
</evidence>
<evidence type="ECO:0000256" key="3">
    <source>
        <dbReference type="ARBA" id="ARBA00022679"/>
    </source>
</evidence>
<keyword evidence="11" id="KW-1185">Reference proteome</keyword>
<feature type="transmembrane region" description="Helical" evidence="9">
    <location>
        <begin position="127"/>
        <end position="146"/>
    </location>
</feature>
<evidence type="ECO:0000313" key="10">
    <source>
        <dbReference type="EMBL" id="RKT78429.1"/>
    </source>
</evidence>
<evidence type="ECO:0000256" key="1">
    <source>
        <dbReference type="ARBA" id="ARBA00004141"/>
    </source>
</evidence>
<dbReference type="InterPro" id="IPR049829">
    <property type="entry name" value="MptA/B-like"/>
</dbReference>
<protein>
    <submittedName>
        <fullName evidence="10">Alpha-1,6-mannosyltransferase</fullName>
    </submittedName>
</protein>
<evidence type="ECO:0000256" key="6">
    <source>
        <dbReference type="ARBA" id="ARBA00023136"/>
    </source>
</evidence>
<sequence length="559" mass="59498">MPKQQADALGRGAVATPALPSSRLADLVLRWYAVVLRVLRDELPAGVAQAWGDQLVRRGMLGMALIGVGSLTPAFLPPDAPIVRTLHLQWLSTGAGRFSATLVLVAGMALLVDAWLRMRPREGSARLHRYTWLLWSLPVLLAPPLFSRDAYSYAAQGRIVGLGLNPYEVGPVYVTGEFQQYRDQVDPMWLFTPAPYGPLALQLQHAIVFVTGDNAYLAALAMRLPALASVALLAFTLPRLARRFGVSADRALWLGVFNPLVMMHLVGGAHGDAMMIALVSLALLLAARGQLFWASATIALSANFKQTAVLALIGVVGLAMQADTGPRSKAAKFVRAGVVHGGVAAATFTLLTAVSGLGWGWIPNLAVPASLRSLLSPPTLLGTALEGLLRISGVPDSWVAAAVPRVQTLGMLVGLVVIALIAWRVGPRRPVFASAAVLLVLCASGPVVHPWYLLWGGVLLAACRIGERTVEAMVWVTLFFACYGTVDATVSNGTWALGVTAAAWLLVKMVRRHREGDTGDADGDGPGENRGLLDGFGRLSGLDDRRTPSRSRTAHTIIS</sequence>
<feature type="transmembrane region" description="Helical" evidence="9">
    <location>
        <begin position="59"/>
        <end position="76"/>
    </location>
</feature>
<dbReference type="Pfam" id="PF26314">
    <property type="entry name" value="MptA_B_family"/>
    <property type="match status" value="1"/>
</dbReference>
<feature type="transmembrane region" description="Helical" evidence="9">
    <location>
        <begin position="406"/>
        <end position="425"/>
    </location>
</feature>
<feature type="transmembrane region" description="Helical" evidence="9">
    <location>
        <begin position="432"/>
        <end position="454"/>
    </location>
</feature>
<dbReference type="GO" id="GO:0016757">
    <property type="term" value="F:glycosyltransferase activity"/>
    <property type="evidence" value="ECO:0007669"/>
    <property type="project" value="UniProtKB-KW"/>
</dbReference>
<proteinExistence type="inferred from homology"/>
<evidence type="ECO:0000256" key="8">
    <source>
        <dbReference type="SAM" id="MobiDB-lite"/>
    </source>
</evidence>
<keyword evidence="4 9" id="KW-0812">Transmembrane</keyword>
<gene>
    <name evidence="10" type="ORF">DFJ68_1875</name>
</gene>
<comment type="caution">
    <text evidence="10">The sequence shown here is derived from an EMBL/GenBank/DDBJ whole genome shotgun (WGS) entry which is preliminary data.</text>
</comment>
<comment type="subcellular location">
    <subcellularLocation>
        <location evidence="1">Membrane</location>
        <topology evidence="1">Multi-pass membrane protein</topology>
    </subcellularLocation>
</comment>
<dbReference type="AlphaFoldDB" id="A0A495XYM2"/>
<name>A0A495XYM2_9MICO</name>
<organism evidence="10 11">
    <name type="scientific">Terracoccus luteus</name>
    <dbReference type="NCBI Taxonomy" id="53356"/>
    <lineage>
        <taxon>Bacteria</taxon>
        <taxon>Bacillati</taxon>
        <taxon>Actinomycetota</taxon>
        <taxon>Actinomycetes</taxon>
        <taxon>Micrococcales</taxon>
        <taxon>Intrasporangiaceae</taxon>
        <taxon>Terracoccus</taxon>
    </lineage>
</organism>
<dbReference type="EMBL" id="RBXT01000001">
    <property type="protein sequence ID" value="RKT78429.1"/>
    <property type="molecule type" value="Genomic_DNA"/>
</dbReference>